<dbReference type="PROSITE" id="PS50920">
    <property type="entry name" value="SOLCAR"/>
    <property type="match status" value="2"/>
</dbReference>
<dbReference type="PANTHER" id="PTHR45618">
    <property type="entry name" value="MITOCHONDRIAL DICARBOXYLATE CARRIER-RELATED"/>
    <property type="match status" value="1"/>
</dbReference>
<keyword evidence="4" id="KW-0677">Repeat</keyword>
<name>A0A3G4ZVJ6_9VIRU</name>
<dbReference type="EMBL" id="MK072044">
    <property type="protein sequence ID" value="AYV77459.1"/>
    <property type="molecule type" value="Genomic_DNA"/>
</dbReference>
<dbReference type="InterPro" id="IPR050391">
    <property type="entry name" value="Mito_Metabolite_Transporter"/>
</dbReference>
<dbReference type="Gene3D" id="1.50.40.10">
    <property type="entry name" value="Mitochondrial carrier domain"/>
    <property type="match status" value="1"/>
</dbReference>
<keyword evidence="2" id="KW-0813">Transport</keyword>
<evidence type="ECO:0000256" key="7">
    <source>
        <dbReference type="SAM" id="Phobius"/>
    </source>
</evidence>
<reference evidence="8" key="1">
    <citation type="submission" date="2018-10" db="EMBL/GenBank/DDBJ databases">
        <title>Hidden diversity of soil giant viruses.</title>
        <authorList>
            <person name="Schulz F."/>
            <person name="Alteio L."/>
            <person name="Goudeau D."/>
            <person name="Ryan E.M."/>
            <person name="Malmstrom R.R."/>
            <person name="Blanchard J."/>
            <person name="Woyke T."/>
        </authorList>
    </citation>
    <scope>NUCLEOTIDE SEQUENCE</scope>
    <source>
        <strain evidence="8">DSV1</strain>
    </source>
</reference>
<keyword evidence="6 7" id="KW-0472">Membrane</keyword>
<keyword evidence="3 7" id="KW-0812">Transmembrane</keyword>
<evidence type="ECO:0000256" key="6">
    <source>
        <dbReference type="ARBA" id="ARBA00023136"/>
    </source>
</evidence>
<evidence type="ECO:0000313" key="8">
    <source>
        <dbReference type="EMBL" id="AYV77459.1"/>
    </source>
</evidence>
<protein>
    <submittedName>
        <fullName evidence="8">Mitochondrial carrier protein-like protein</fullName>
    </submittedName>
</protein>
<evidence type="ECO:0000256" key="4">
    <source>
        <dbReference type="ARBA" id="ARBA00022737"/>
    </source>
</evidence>
<dbReference type="InterPro" id="IPR023395">
    <property type="entry name" value="MCP_dom_sf"/>
</dbReference>
<keyword evidence="5 7" id="KW-1133">Transmembrane helix</keyword>
<dbReference type="SUPFAM" id="SSF103506">
    <property type="entry name" value="Mitochondrial carrier"/>
    <property type="match status" value="1"/>
</dbReference>
<evidence type="ECO:0000256" key="1">
    <source>
        <dbReference type="ARBA" id="ARBA00004141"/>
    </source>
</evidence>
<dbReference type="Pfam" id="PF00153">
    <property type="entry name" value="Mito_carr"/>
    <property type="match status" value="2"/>
</dbReference>
<evidence type="ECO:0000256" key="2">
    <source>
        <dbReference type="ARBA" id="ARBA00022448"/>
    </source>
</evidence>
<gene>
    <name evidence="8" type="ORF">Dasosvirus3_18</name>
</gene>
<evidence type="ECO:0000256" key="5">
    <source>
        <dbReference type="ARBA" id="ARBA00022989"/>
    </source>
</evidence>
<dbReference type="InterPro" id="IPR018108">
    <property type="entry name" value="MCP_transmembrane"/>
</dbReference>
<dbReference type="GO" id="GO:0016020">
    <property type="term" value="C:membrane"/>
    <property type="evidence" value="ECO:0007669"/>
    <property type="project" value="UniProtKB-SubCell"/>
</dbReference>
<evidence type="ECO:0000256" key="3">
    <source>
        <dbReference type="ARBA" id="ARBA00022692"/>
    </source>
</evidence>
<feature type="transmembrane region" description="Helical" evidence="7">
    <location>
        <begin position="18"/>
        <end position="38"/>
    </location>
</feature>
<organism evidence="8">
    <name type="scientific">Dasosvirus sp</name>
    <dbReference type="NCBI Taxonomy" id="2487764"/>
    <lineage>
        <taxon>Viruses</taxon>
        <taxon>Varidnaviria</taxon>
        <taxon>Bamfordvirae</taxon>
        <taxon>Nucleocytoviricota</taxon>
        <taxon>Megaviricetes</taxon>
        <taxon>Imitervirales</taxon>
        <taxon>Mimiviridae</taxon>
        <taxon>Klosneuvirinae</taxon>
    </lineage>
</organism>
<sequence>MASNNNNVGLNTKNLQNIFVASAMTTPFWYPFFSLNLIKKSEILNSKSIGSLTHTNFFRNIKNINHLYRGYGLALSFQPLYPLIIGTSQHFTSDSLSKNVLTTGTICAMSAILANPLDVAILKIQKKQSGENNLSILNKFIRDESVMRLFRGTSMFAVRNASYGIGLLVTQPHISKLMNNEKGDNHLKSLTSSFLSAIISNIFANPAEVISTMKQSPNYSLMTAKECVDQLIKKHGIRALYTAFPYRVGANTVEMFLFHYFYKNITNYRDNKD</sequence>
<proteinExistence type="predicted"/>
<accession>A0A3G4ZVJ6</accession>
<comment type="subcellular location">
    <subcellularLocation>
        <location evidence="1">Membrane</location>
        <topology evidence="1">Multi-pass membrane protein</topology>
    </subcellularLocation>
</comment>